<protein>
    <submittedName>
        <fullName evidence="2">Bleomycin resistance protein</fullName>
    </submittedName>
</protein>
<sequence length="128" mass="15114">MNFQRFEHVNQLCKDIAATRQFYQTLFPDWYVRAEGEDSGWRWMHLGNHQFYLALNQPPQSEHSDSTGHVDHIGFVIKDGEAMKAVLEQNNIPYEVYHSPETKNRIYVTDPDGTELEFVEYQVDYTLK</sequence>
<dbReference type="AlphaFoldDB" id="A0A7C3PI10"/>
<dbReference type="EMBL" id="DSRU01000321">
    <property type="protein sequence ID" value="HFN00356.1"/>
    <property type="molecule type" value="Genomic_DNA"/>
</dbReference>
<accession>A0A7C3PI10</accession>
<dbReference type="Gene3D" id="3.10.180.10">
    <property type="entry name" value="2,3-Dihydroxybiphenyl 1,2-Dioxygenase, domain 1"/>
    <property type="match status" value="1"/>
</dbReference>
<evidence type="ECO:0000313" key="2">
    <source>
        <dbReference type="EMBL" id="HFN00356.1"/>
    </source>
</evidence>
<feature type="domain" description="VOC" evidence="1">
    <location>
        <begin position="5"/>
        <end position="121"/>
    </location>
</feature>
<dbReference type="InterPro" id="IPR029068">
    <property type="entry name" value="Glyas_Bleomycin-R_OHBP_Dase"/>
</dbReference>
<dbReference type="PANTHER" id="PTHR21366">
    <property type="entry name" value="GLYOXALASE FAMILY PROTEIN"/>
    <property type="match status" value="1"/>
</dbReference>
<dbReference type="PROSITE" id="PS51819">
    <property type="entry name" value="VOC"/>
    <property type="match status" value="1"/>
</dbReference>
<dbReference type="SUPFAM" id="SSF54593">
    <property type="entry name" value="Glyoxalase/Bleomycin resistance protein/Dihydroxybiphenyl dioxygenase"/>
    <property type="match status" value="1"/>
</dbReference>
<dbReference type="InterPro" id="IPR004360">
    <property type="entry name" value="Glyas_Fos-R_dOase_dom"/>
</dbReference>
<dbReference type="InterPro" id="IPR050383">
    <property type="entry name" value="GlyoxalaseI/FosfomycinResist"/>
</dbReference>
<evidence type="ECO:0000259" key="1">
    <source>
        <dbReference type="PROSITE" id="PS51819"/>
    </source>
</evidence>
<name>A0A7C3PI10_9CYAN</name>
<proteinExistence type="predicted"/>
<dbReference type="Pfam" id="PF00903">
    <property type="entry name" value="Glyoxalase"/>
    <property type="match status" value="1"/>
</dbReference>
<gene>
    <name evidence="2" type="ORF">ENR64_21935</name>
</gene>
<dbReference type="InterPro" id="IPR037523">
    <property type="entry name" value="VOC_core"/>
</dbReference>
<comment type="caution">
    <text evidence="2">The sequence shown here is derived from an EMBL/GenBank/DDBJ whole genome shotgun (WGS) entry which is preliminary data.</text>
</comment>
<organism evidence="2">
    <name type="scientific">Oscillatoriales cyanobacterium SpSt-418</name>
    <dbReference type="NCBI Taxonomy" id="2282169"/>
    <lineage>
        <taxon>Bacteria</taxon>
        <taxon>Bacillati</taxon>
        <taxon>Cyanobacteriota</taxon>
        <taxon>Cyanophyceae</taxon>
        <taxon>Oscillatoriophycideae</taxon>
        <taxon>Oscillatoriales</taxon>
    </lineage>
</organism>
<reference evidence="2" key="1">
    <citation type="journal article" date="2020" name="mSystems">
        <title>Genome- and Community-Level Interaction Insights into Carbon Utilization and Element Cycling Functions of Hydrothermarchaeota in Hydrothermal Sediment.</title>
        <authorList>
            <person name="Zhou Z."/>
            <person name="Liu Y."/>
            <person name="Xu W."/>
            <person name="Pan J."/>
            <person name="Luo Z.H."/>
            <person name="Li M."/>
        </authorList>
    </citation>
    <scope>NUCLEOTIDE SEQUENCE [LARGE SCALE GENOMIC DNA]</scope>
    <source>
        <strain evidence="2">SpSt-418</strain>
    </source>
</reference>